<dbReference type="AlphaFoldDB" id="A0A8J7Z1N7"/>
<dbReference type="Proteomes" id="UP000646053">
    <property type="component" value="Unassembled WGS sequence"/>
</dbReference>
<sequence length="238" mass="26997">MNWVRRVLHPILSRHLGASLAGCLFLLLILCPAISEALPAAQTHPLPPRLAQWHDRANRGDYFERVEKTTPGYLVWSEFPVKVYVDGGREEARSQVWDDAVRQAVDEWSAYLPLQTVTQAQQADIAIVRAAPPLKFPPTQRVRSAETRFELYTKGSPAILYHRCSIFIQPSQADIYLVAAARHELGHALGIWGHSPVETDALYFSQVRDPLPISERDVNTLKRVYQQPTRLGWKVSKK</sequence>
<keyword evidence="7" id="KW-1185">Reference proteome</keyword>
<dbReference type="GO" id="GO:0006508">
    <property type="term" value="P:proteolysis"/>
    <property type="evidence" value="ECO:0007669"/>
    <property type="project" value="UniProtKB-KW"/>
</dbReference>
<keyword evidence="2" id="KW-0479">Metal-binding</keyword>
<gene>
    <name evidence="6" type="ORF">GS601_04360</name>
</gene>
<dbReference type="GO" id="GO:0031012">
    <property type="term" value="C:extracellular matrix"/>
    <property type="evidence" value="ECO:0007669"/>
    <property type="project" value="InterPro"/>
</dbReference>
<feature type="domain" description="Peptidase metallopeptidase" evidence="5">
    <location>
        <begin position="72"/>
        <end position="227"/>
    </location>
</feature>
<name>A0A8J7Z1N7_9CYAN</name>
<keyword evidence="3" id="KW-0378">Hydrolase</keyword>
<dbReference type="RefSeq" id="WP_162422053.1">
    <property type="nucleotide sequence ID" value="NZ_WVIE01000004.1"/>
</dbReference>
<dbReference type="InterPro" id="IPR001818">
    <property type="entry name" value="Pept_M10_metallopeptidase"/>
</dbReference>
<evidence type="ECO:0000256" key="3">
    <source>
        <dbReference type="ARBA" id="ARBA00022801"/>
    </source>
</evidence>
<dbReference type="SUPFAM" id="SSF55486">
    <property type="entry name" value="Metalloproteases ('zincins'), catalytic domain"/>
    <property type="match status" value="1"/>
</dbReference>
<dbReference type="GO" id="GO:0008270">
    <property type="term" value="F:zinc ion binding"/>
    <property type="evidence" value="ECO:0007669"/>
    <property type="project" value="InterPro"/>
</dbReference>
<keyword evidence="1" id="KW-0645">Protease</keyword>
<dbReference type="CDD" id="cd04279">
    <property type="entry name" value="ZnMc_MMP_like_1"/>
    <property type="match status" value="1"/>
</dbReference>
<reference evidence="6" key="1">
    <citation type="submission" date="2019-12" db="EMBL/GenBank/DDBJ databases">
        <title>High-Quality draft genome sequences of three cyanobacteria isolated from the limestone walls of the Old Cathedral of Coimbra.</title>
        <authorList>
            <person name="Tiago I."/>
            <person name="Soares F."/>
            <person name="Portugal A."/>
        </authorList>
    </citation>
    <scope>NUCLEOTIDE SEQUENCE</scope>
    <source>
        <strain evidence="6">A</strain>
    </source>
</reference>
<dbReference type="Gene3D" id="3.40.390.10">
    <property type="entry name" value="Collagenase (Catalytic Domain)"/>
    <property type="match status" value="1"/>
</dbReference>
<evidence type="ECO:0000256" key="4">
    <source>
        <dbReference type="ARBA" id="ARBA00022833"/>
    </source>
</evidence>
<dbReference type="Pfam" id="PF00413">
    <property type="entry name" value="Peptidase_M10"/>
    <property type="match status" value="1"/>
</dbReference>
<dbReference type="InterPro" id="IPR006026">
    <property type="entry name" value="Peptidase_Metallo"/>
</dbReference>
<evidence type="ECO:0000256" key="1">
    <source>
        <dbReference type="ARBA" id="ARBA00022670"/>
    </source>
</evidence>
<accession>A0A8J7Z1N7</accession>
<evidence type="ECO:0000256" key="2">
    <source>
        <dbReference type="ARBA" id="ARBA00022723"/>
    </source>
</evidence>
<protein>
    <submittedName>
        <fullName evidence="6">Peptidase</fullName>
    </submittedName>
</protein>
<keyword evidence="4" id="KW-0862">Zinc</keyword>
<organism evidence="6 7">
    <name type="scientific">Myxacorys almedinensis A</name>
    <dbReference type="NCBI Taxonomy" id="2690445"/>
    <lineage>
        <taxon>Bacteria</taxon>
        <taxon>Bacillati</taxon>
        <taxon>Cyanobacteriota</taxon>
        <taxon>Cyanophyceae</taxon>
        <taxon>Leptolyngbyales</taxon>
        <taxon>Leptolyngbyaceae</taxon>
        <taxon>Myxacorys</taxon>
        <taxon>Myxacorys almedinensis</taxon>
    </lineage>
</organism>
<evidence type="ECO:0000259" key="5">
    <source>
        <dbReference type="SMART" id="SM00235"/>
    </source>
</evidence>
<evidence type="ECO:0000313" key="6">
    <source>
        <dbReference type="EMBL" id="NDJ16531.1"/>
    </source>
</evidence>
<dbReference type="GO" id="GO:0004222">
    <property type="term" value="F:metalloendopeptidase activity"/>
    <property type="evidence" value="ECO:0007669"/>
    <property type="project" value="InterPro"/>
</dbReference>
<comment type="caution">
    <text evidence="6">The sequence shown here is derived from an EMBL/GenBank/DDBJ whole genome shotgun (WGS) entry which is preliminary data.</text>
</comment>
<proteinExistence type="predicted"/>
<dbReference type="EMBL" id="WVIE01000004">
    <property type="protein sequence ID" value="NDJ16531.1"/>
    <property type="molecule type" value="Genomic_DNA"/>
</dbReference>
<dbReference type="InterPro" id="IPR024079">
    <property type="entry name" value="MetalloPept_cat_dom_sf"/>
</dbReference>
<evidence type="ECO:0000313" key="7">
    <source>
        <dbReference type="Proteomes" id="UP000646053"/>
    </source>
</evidence>
<dbReference type="SMART" id="SM00235">
    <property type="entry name" value="ZnMc"/>
    <property type="match status" value="1"/>
</dbReference>